<keyword evidence="2" id="KW-1133">Transmembrane helix</keyword>
<reference evidence="3 4" key="1">
    <citation type="submission" date="2021-05" db="EMBL/GenBank/DDBJ databases">
        <title>Novel species in genus Cellulomonas.</title>
        <authorList>
            <person name="Zhang G."/>
        </authorList>
    </citation>
    <scope>NUCLEOTIDE SEQUENCE [LARGE SCALE GENOMIC DNA]</scope>
    <source>
        <strain evidence="4">zg-ZUI157</strain>
    </source>
</reference>
<feature type="transmembrane region" description="Helical" evidence="2">
    <location>
        <begin position="93"/>
        <end position="112"/>
    </location>
</feature>
<keyword evidence="2" id="KW-0472">Membrane</keyword>
<evidence type="ECO:0000313" key="3">
    <source>
        <dbReference type="EMBL" id="QWC15171.1"/>
    </source>
</evidence>
<keyword evidence="4" id="KW-1185">Reference proteome</keyword>
<proteinExistence type="predicted"/>
<feature type="compositionally biased region" description="Low complexity" evidence="1">
    <location>
        <begin position="44"/>
        <end position="58"/>
    </location>
</feature>
<dbReference type="EMBL" id="CP076023">
    <property type="protein sequence ID" value="QWC15171.1"/>
    <property type="molecule type" value="Genomic_DNA"/>
</dbReference>
<feature type="region of interest" description="Disordered" evidence="1">
    <location>
        <begin position="1"/>
        <end position="58"/>
    </location>
</feature>
<protein>
    <recommendedName>
        <fullName evidence="5">DUF308 domain-containing protein</fullName>
    </recommendedName>
</protein>
<dbReference type="RefSeq" id="WP_208195660.1">
    <property type="nucleotide sequence ID" value="NZ_CP076023.1"/>
</dbReference>
<dbReference type="Proteomes" id="UP000679335">
    <property type="component" value="Chromosome"/>
</dbReference>
<sequence>MSTDDSTQDDSTLHDSTQDDSTPHDSTQDDSTPHDTARYDALPHDAPTPAADATASPPRAGIRVGTVVWGLIVALVGVGVLLVAAGYTIDVQLAAIVLLIAGGLGLILGPLLQGLRRSRTGGP</sequence>
<evidence type="ECO:0000256" key="1">
    <source>
        <dbReference type="SAM" id="MobiDB-lite"/>
    </source>
</evidence>
<keyword evidence="2" id="KW-0812">Transmembrane</keyword>
<evidence type="ECO:0008006" key="5">
    <source>
        <dbReference type="Google" id="ProtNLM"/>
    </source>
</evidence>
<feature type="transmembrane region" description="Helical" evidence="2">
    <location>
        <begin position="67"/>
        <end position="87"/>
    </location>
</feature>
<evidence type="ECO:0000256" key="2">
    <source>
        <dbReference type="SAM" id="Phobius"/>
    </source>
</evidence>
<name>A0ABX8GHZ3_9CELL</name>
<feature type="compositionally biased region" description="Basic and acidic residues" evidence="1">
    <location>
        <begin position="11"/>
        <end position="43"/>
    </location>
</feature>
<organism evidence="3 4">
    <name type="scientific">Cellulomonas dongxiuzhuiae</name>
    <dbReference type="NCBI Taxonomy" id="2819979"/>
    <lineage>
        <taxon>Bacteria</taxon>
        <taxon>Bacillati</taxon>
        <taxon>Actinomycetota</taxon>
        <taxon>Actinomycetes</taxon>
        <taxon>Micrococcales</taxon>
        <taxon>Cellulomonadaceae</taxon>
        <taxon>Cellulomonas</taxon>
    </lineage>
</organism>
<evidence type="ECO:0000313" key="4">
    <source>
        <dbReference type="Proteomes" id="UP000679335"/>
    </source>
</evidence>
<accession>A0ABX8GHZ3</accession>
<gene>
    <name evidence="3" type="ORF">KKR89_12660</name>
</gene>